<proteinExistence type="inferred from homology"/>
<gene>
    <name evidence="1" type="primary">scpA_3</name>
    <name evidence="1" type="ORF">SDC9_05862</name>
</gene>
<dbReference type="HAMAP" id="MF_01805">
    <property type="entry name" value="ScpA"/>
    <property type="match status" value="1"/>
</dbReference>
<dbReference type="PANTHER" id="PTHR33969">
    <property type="entry name" value="SEGREGATION AND CONDENSATION PROTEIN A"/>
    <property type="match status" value="1"/>
</dbReference>
<accession>A0A644T0D0</accession>
<dbReference type="InterPro" id="IPR003768">
    <property type="entry name" value="ScpA"/>
</dbReference>
<reference evidence="1" key="1">
    <citation type="submission" date="2019-08" db="EMBL/GenBank/DDBJ databases">
        <authorList>
            <person name="Kucharzyk K."/>
            <person name="Murdoch R.W."/>
            <person name="Higgins S."/>
            <person name="Loffler F."/>
        </authorList>
    </citation>
    <scope>NUCLEOTIDE SEQUENCE</scope>
</reference>
<dbReference type="InterPro" id="IPR023093">
    <property type="entry name" value="ScpA-like_C"/>
</dbReference>
<comment type="caution">
    <text evidence="1">The sequence shown here is derived from an EMBL/GenBank/DDBJ whole genome shotgun (WGS) entry which is preliminary data.</text>
</comment>
<dbReference type="EMBL" id="VSSQ01000012">
    <property type="protein sequence ID" value="MPL60304.1"/>
    <property type="molecule type" value="Genomic_DNA"/>
</dbReference>
<dbReference type="Gene3D" id="6.10.250.2410">
    <property type="match status" value="1"/>
</dbReference>
<organism evidence="1">
    <name type="scientific">bioreactor metagenome</name>
    <dbReference type="NCBI Taxonomy" id="1076179"/>
    <lineage>
        <taxon>unclassified sequences</taxon>
        <taxon>metagenomes</taxon>
        <taxon>ecological metagenomes</taxon>
    </lineage>
</organism>
<dbReference type="Gene3D" id="1.10.10.580">
    <property type="entry name" value="Structural maintenance of chromosome 1. Chain E"/>
    <property type="match status" value="1"/>
</dbReference>
<evidence type="ECO:0000313" key="1">
    <source>
        <dbReference type="EMBL" id="MPL60304.1"/>
    </source>
</evidence>
<dbReference type="AlphaFoldDB" id="A0A644T0D0"/>
<protein>
    <submittedName>
        <fullName evidence="1">Segregation and condensation protein A</fullName>
    </submittedName>
</protein>
<dbReference type="Pfam" id="PF02616">
    <property type="entry name" value="SMC_ScpA"/>
    <property type="match status" value="1"/>
</dbReference>
<sequence>MDEYKIKLETFEGPMALLMHLIEKDELDINDIPIAKVTEQYLAYLKALEEFNVDIASEFVLMAATLLQIKSRLLLPRPDLADDNLDEFSDPREDLIQRLLEYRKFKQLAGILEMMGIKRQRYYSRLPYEFVEQVLLPSGLTMNDLLSALASLLSSEAINYALVDHEEISVQDKINDIMGWLLQHNGKLEFMQTIRRSGSRPEMIAAFLAILELIKLRRIAIEQKERFGPIYLMLRGESA</sequence>
<dbReference type="PANTHER" id="PTHR33969:SF2">
    <property type="entry name" value="SEGREGATION AND CONDENSATION PROTEIN A"/>
    <property type="match status" value="1"/>
</dbReference>
<name>A0A644T0D0_9ZZZZ</name>